<protein>
    <recommendedName>
        <fullName evidence="2">Methyltransferase type 11 domain-containing protein</fullName>
    </recommendedName>
</protein>
<evidence type="ECO:0000259" key="2">
    <source>
        <dbReference type="Pfam" id="PF08241"/>
    </source>
</evidence>
<evidence type="ECO:0000313" key="3">
    <source>
        <dbReference type="EMBL" id="KDQ14364.1"/>
    </source>
</evidence>
<accession>A0A067MFU4</accession>
<dbReference type="PANTHER" id="PTHR45277">
    <property type="entry name" value="EXPRESSED PROTEIN"/>
    <property type="match status" value="1"/>
</dbReference>
<dbReference type="Gene3D" id="3.40.50.150">
    <property type="entry name" value="Vaccinia Virus protein VP39"/>
    <property type="match status" value="1"/>
</dbReference>
<dbReference type="EMBL" id="KL198038">
    <property type="protein sequence ID" value="KDQ14364.1"/>
    <property type="molecule type" value="Genomic_DNA"/>
</dbReference>
<feature type="transmembrane region" description="Helical" evidence="1">
    <location>
        <begin position="36"/>
        <end position="58"/>
    </location>
</feature>
<dbReference type="STRING" id="930990.A0A067MFU4"/>
<dbReference type="AlphaFoldDB" id="A0A067MFU4"/>
<keyword evidence="4" id="KW-1185">Reference proteome</keyword>
<evidence type="ECO:0000313" key="4">
    <source>
        <dbReference type="Proteomes" id="UP000027195"/>
    </source>
</evidence>
<reference evidence="4" key="1">
    <citation type="journal article" date="2014" name="Proc. Natl. Acad. Sci. U.S.A.">
        <title>Extensive sampling of basidiomycete genomes demonstrates inadequacy of the white-rot/brown-rot paradigm for wood decay fungi.</title>
        <authorList>
            <person name="Riley R."/>
            <person name="Salamov A.A."/>
            <person name="Brown D.W."/>
            <person name="Nagy L.G."/>
            <person name="Floudas D."/>
            <person name="Held B.W."/>
            <person name="Levasseur A."/>
            <person name="Lombard V."/>
            <person name="Morin E."/>
            <person name="Otillar R."/>
            <person name="Lindquist E.A."/>
            <person name="Sun H."/>
            <person name="LaButti K.M."/>
            <person name="Schmutz J."/>
            <person name="Jabbour D."/>
            <person name="Luo H."/>
            <person name="Baker S.E."/>
            <person name="Pisabarro A.G."/>
            <person name="Walton J.D."/>
            <person name="Blanchette R.A."/>
            <person name="Henrissat B."/>
            <person name="Martin F."/>
            <person name="Cullen D."/>
            <person name="Hibbett D.S."/>
            <person name="Grigoriev I.V."/>
        </authorList>
    </citation>
    <scope>NUCLEOTIDE SEQUENCE [LARGE SCALE GENOMIC DNA]</scope>
    <source>
        <strain evidence="4">FD-172 SS1</strain>
    </source>
</reference>
<keyword evidence="1" id="KW-0812">Transmembrane</keyword>
<dbReference type="Pfam" id="PF08241">
    <property type="entry name" value="Methyltransf_11"/>
    <property type="match status" value="1"/>
</dbReference>
<organism evidence="3 4">
    <name type="scientific">Botryobasidium botryosum (strain FD-172 SS1)</name>
    <dbReference type="NCBI Taxonomy" id="930990"/>
    <lineage>
        <taxon>Eukaryota</taxon>
        <taxon>Fungi</taxon>
        <taxon>Dikarya</taxon>
        <taxon>Basidiomycota</taxon>
        <taxon>Agaricomycotina</taxon>
        <taxon>Agaricomycetes</taxon>
        <taxon>Cantharellales</taxon>
        <taxon>Botryobasidiaceae</taxon>
        <taxon>Botryobasidium</taxon>
    </lineage>
</organism>
<name>A0A067MFU4_BOTB1</name>
<dbReference type="InParanoid" id="A0A067MFU4"/>
<feature type="transmembrane region" description="Helical" evidence="1">
    <location>
        <begin position="70"/>
        <end position="92"/>
    </location>
</feature>
<dbReference type="InterPro" id="IPR029063">
    <property type="entry name" value="SAM-dependent_MTases_sf"/>
</dbReference>
<proteinExistence type="predicted"/>
<dbReference type="OrthoDB" id="3167372at2759"/>
<feature type="domain" description="Methyltransferase type 11" evidence="2">
    <location>
        <begin position="116"/>
        <end position="229"/>
    </location>
</feature>
<dbReference type="InterPro" id="IPR013216">
    <property type="entry name" value="Methyltransf_11"/>
</dbReference>
<dbReference type="GO" id="GO:0008757">
    <property type="term" value="F:S-adenosylmethionine-dependent methyltransferase activity"/>
    <property type="evidence" value="ECO:0007669"/>
    <property type="project" value="InterPro"/>
</dbReference>
<gene>
    <name evidence="3" type="ORF">BOTBODRAFT_32824</name>
</gene>
<dbReference type="PANTHER" id="PTHR45277:SF1">
    <property type="entry name" value="EXPRESSED PROTEIN"/>
    <property type="match status" value="1"/>
</dbReference>
<keyword evidence="1" id="KW-0472">Membrane</keyword>
<dbReference type="CDD" id="cd02440">
    <property type="entry name" value="AdoMet_MTases"/>
    <property type="match status" value="1"/>
</dbReference>
<dbReference type="HOGENOM" id="CLU_990428_0_0_1"/>
<evidence type="ECO:0000256" key="1">
    <source>
        <dbReference type="SAM" id="Phobius"/>
    </source>
</evidence>
<dbReference type="Proteomes" id="UP000027195">
    <property type="component" value="Unassembled WGS sequence"/>
</dbReference>
<dbReference type="SUPFAM" id="SSF53335">
    <property type="entry name" value="S-adenosyl-L-methionine-dependent methyltransferases"/>
    <property type="match status" value="1"/>
</dbReference>
<keyword evidence="1" id="KW-1133">Transmembrane helix</keyword>
<sequence>MTASSISYPPQTSNPHNILESFKPPARLPARPSWGILFPIPLLIQFLSIIGSSIWLGVYVHRHGWRGSTTWGLVSGLAIDLVLRPIPYLYALHRARFKFWDRIVRESAERGDRAVLDVACATGSVMLRMARANPNPGATVVGVGTFSFVGNLPNSPERLYLNALAMGVPLDRLAVHRIPSYTSLPFADESFDLVTTQCGISQAGLTTKRLKMALGECGRVLRPGGRLVIFQENPISLSVYRKLLSQEMGWTEVEWRTLWNCWLDIFPSGHIEAIKPLEKPVEVV</sequence>